<proteinExistence type="predicted"/>
<keyword evidence="1" id="KW-0227">DNA damage</keyword>
<evidence type="ECO:0000256" key="2">
    <source>
        <dbReference type="ARBA" id="ARBA00022806"/>
    </source>
</evidence>
<keyword evidence="2" id="KW-0347">Helicase</keyword>
<keyword evidence="3" id="KW-0234">DNA repair</keyword>
<feature type="domain" description="PD-(D/E)XK endonuclease-like" evidence="4">
    <location>
        <begin position="273"/>
        <end position="514"/>
    </location>
</feature>
<dbReference type="GO" id="GO:0004386">
    <property type="term" value="F:helicase activity"/>
    <property type="evidence" value="ECO:0007669"/>
    <property type="project" value="UniProtKB-KW"/>
</dbReference>
<sequence length="524" mass="57584">MAHAPLVTPRSGQKLIRVTSSDAEESSHSCGIYLQWKVRPNVQPRSNRPGVRQPKSALLAIADAISEVHRREERGASLDDAIQAAKHWFDALHPGVAAFASNGLEQYFEFHESREEVTGELRFIGNWTTIPHSEEDTLQLAAWGPLYESGTGIREIRRLRYGRARDGASSWSDIAARVAADATGHQEVNGVNVVEVGLLDGSSYVIIADETPQTAKERFDQRGKAAANKAVTGTTVRPGPTCARCKIVSSCTALIKLDSAMQQSGPGPHTRSVSANDLARYEDCPARWHLESENLPVEPEHGEAKLRGLAVQSWLRIAHNRMLKCTSADIPSPDADHLGLAEGFIDRDAYRLAFPYLQQHIAACPLPNRISDVISVGRDAHGYDSVTDVVLIARPNMMLLDDGKLILHETKTSQRPLPADADEARGQHLAVAFDLVILDAGLIAHYSADLGQVNLEVLTPTGAKTFKYRTDDSALMAMAKARIRNLGRTWSNDTDWRTAPSPQCGWCPVRRWCPDGKTHDDIDR</sequence>
<evidence type="ECO:0000259" key="4">
    <source>
        <dbReference type="Pfam" id="PF12705"/>
    </source>
</evidence>
<dbReference type="OrthoDB" id="3588062at2"/>
<dbReference type="Proteomes" id="UP000316628">
    <property type="component" value="Unassembled WGS sequence"/>
</dbReference>
<evidence type="ECO:0000256" key="1">
    <source>
        <dbReference type="ARBA" id="ARBA00022763"/>
    </source>
</evidence>
<protein>
    <submittedName>
        <fullName evidence="5">PD-(D/E)XK nuclease superfamily protein</fullName>
    </submittedName>
</protein>
<keyword evidence="2" id="KW-0378">Hydrolase</keyword>
<accession>A0A543JJ99</accession>
<evidence type="ECO:0000313" key="6">
    <source>
        <dbReference type="Proteomes" id="UP000316628"/>
    </source>
</evidence>
<keyword evidence="2" id="KW-0547">Nucleotide-binding</keyword>
<organism evidence="5 6">
    <name type="scientific">Saccharothrix saharensis</name>
    <dbReference type="NCBI Taxonomy" id="571190"/>
    <lineage>
        <taxon>Bacteria</taxon>
        <taxon>Bacillati</taxon>
        <taxon>Actinomycetota</taxon>
        <taxon>Actinomycetes</taxon>
        <taxon>Pseudonocardiales</taxon>
        <taxon>Pseudonocardiaceae</taxon>
        <taxon>Saccharothrix</taxon>
    </lineage>
</organism>
<keyword evidence="2" id="KW-0067">ATP-binding</keyword>
<name>A0A543JJ99_9PSEU</name>
<evidence type="ECO:0000256" key="3">
    <source>
        <dbReference type="ARBA" id="ARBA00023204"/>
    </source>
</evidence>
<dbReference type="AlphaFoldDB" id="A0A543JJ99"/>
<comment type="caution">
    <text evidence="5">The sequence shown here is derived from an EMBL/GenBank/DDBJ whole genome shotgun (WGS) entry which is preliminary data.</text>
</comment>
<dbReference type="EMBL" id="VFPP01000001">
    <property type="protein sequence ID" value="TQM82940.1"/>
    <property type="molecule type" value="Genomic_DNA"/>
</dbReference>
<dbReference type="Pfam" id="PF12705">
    <property type="entry name" value="PDDEXK_1"/>
    <property type="match status" value="1"/>
</dbReference>
<dbReference type="InterPro" id="IPR038726">
    <property type="entry name" value="PDDEXK_AddAB-type"/>
</dbReference>
<gene>
    <name evidence="5" type="ORF">FHX81_5352</name>
</gene>
<reference evidence="5 6" key="1">
    <citation type="submission" date="2019-06" db="EMBL/GenBank/DDBJ databases">
        <title>Sequencing the genomes of 1000 actinobacteria strains.</title>
        <authorList>
            <person name="Klenk H.-P."/>
        </authorList>
    </citation>
    <scope>NUCLEOTIDE SEQUENCE [LARGE SCALE GENOMIC DNA]</scope>
    <source>
        <strain evidence="5 6">DSM 45456</strain>
    </source>
</reference>
<dbReference type="GO" id="GO:0006281">
    <property type="term" value="P:DNA repair"/>
    <property type="evidence" value="ECO:0007669"/>
    <property type="project" value="UniProtKB-KW"/>
</dbReference>
<evidence type="ECO:0000313" key="5">
    <source>
        <dbReference type="EMBL" id="TQM82940.1"/>
    </source>
</evidence>
<keyword evidence="6" id="KW-1185">Reference proteome</keyword>